<gene>
    <name evidence="2" type="ORF">CWE21_00665</name>
</gene>
<keyword evidence="1" id="KW-0472">Membrane</keyword>
<dbReference type="OrthoDB" id="5768428at2"/>
<reference evidence="3" key="1">
    <citation type="journal article" date="2018" name="Front. Microbiol.">
        <title>Genome-Based Analysis Reveals the Taxonomy and Diversity of the Family Idiomarinaceae.</title>
        <authorList>
            <person name="Liu Y."/>
            <person name="Lai Q."/>
            <person name="Shao Z."/>
        </authorList>
    </citation>
    <scope>NUCLEOTIDE SEQUENCE [LARGE SCALE GENOMIC DNA]</scope>
    <source>
        <strain evidence="3">SW15</strain>
    </source>
</reference>
<proteinExistence type="predicted"/>
<name>A0A432XPM7_9GAMM</name>
<keyword evidence="1" id="KW-1133">Transmembrane helix</keyword>
<sequence length="128" mass="15268">MNLEQLQEEEEQLRQQVRELGPEQRKLFYKLQEKQIKDPDTYAVLNYFFVAGLHHFYLRKYLWGSIDLTLMIIGILTFPLGGFVLLILLVLLELPQLFMSQRIVQRYNNQVMRDCLAQARNQTRVVTH</sequence>
<accession>A0A432XPM7</accession>
<organism evidence="2 3">
    <name type="scientific">Pseudidiomarina aquimaris</name>
    <dbReference type="NCBI Taxonomy" id="641841"/>
    <lineage>
        <taxon>Bacteria</taxon>
        <taxon>Pseudomonadati</taxon>
        <taxon>Pseudomonadota</taxon>
        <taxon>Gammaproteobacteria</taxon>
        <taxon>Alteromonadales</taxon>
        <taxon>Idiomarinaceae</taxon>
        <taxon>Pseudidiomarina</taxon>
    </lineage>
</organism>
<dbReference type="EMBL" id="PIPT01000001">
    <property type="protein sequence ID" value="RUO50650.1"/>
    <property type="molecule type" value="Genomic_DNA"/>
</dbReference>
<dbReference type="Proteomes" id="UP000286678">
    <property type="component" value="Unassembled WGS sequence"/>
</dbReference>
<protein>
    <recommendedName>
        <fullName evidence="4">TM2 domain-containing protein</fullName>
    </recommendedName>
</protein>
<evidence type="ECO:0008006" key="4">
    <source>
        <dbReference type="Google" id="ProtNLM"/>
    </source>
</evidence>
<feature type="transmembrane region" description="Helical" evidence="1">
    <location>
        <begin position="70"/>
        <end position="92"/>
    </location>
</feature>
<comment type="caution">
    <text evidence="2">The sequence shown here is derived from an EMBL/GenBank/DDBJ whole genome shotgun (WGS) entry which is preliminary data.</text>
</comment>
<dbReference type="RefSeq" id="WP_126832195.1">
    <property type="nucleotide sequence ID" value="NZ_PIPT01000001.1"/>
</dbReference>
<keyword evidence="3" id="KW-1185">Reference proteome</keyword>
<evidence type="ECO:0000313" key="2">
    <source>
        <dbReference type="EMBL" id="RUO50650.1"/>
    </source>
</evidence>
<evidence type="ECO:0000256" key="1">
    <source>
        <dbReference type="SAM" id="Phobius"/>
    </source>
</evidence>
<dbReference type="AlphaFoldDB" id="A0A432XPM7"/>
<keyword evidence="1" id="KW-0812">Transmembrane</keyword>
<evidence type="ECO:0000313" key="3">
    <source>
        <dbReference type="Proteomes" id="UP000286678"/>
    </source>
</evidence>